<organism evidence="6 7">
    <name type="scientific">Acetobacter vaccinii</name>
    <dbReference type="NCBI Taxonomy" id="2592655"/>
    <lineage>
        <taxon>Bacteria</taxon>
        <taxon>Pseudomonadati</taxon>
        <taxon>Pseudomonadota</taxon>
        <taxon>Alphaproteobacteria</taxon>
        <taxon>Acetobacterales</taxon>
        <taxon>Acetobacteraceae</taxon>
        <taxon>Acetobacter</taxon>
    </lineage>
</organism>
<dbReference type="InterPro" id="IPR015168">
    <property type="entry name" value="SsuA/THI5"/>
</dbReference>
<accession>A0A5C1YPZ2</accession>
<sequence length="327" mass="35269">MVSKLKNFLLTCCLVAAGGVAQAHAAPLQVGYSDWPGWVAWQVAIDKHWFKDAGVDVSFQWFDYSASLDAYASGKLDGILATNGDVLVTGANGRKGVMVLVGDYSDGNDMIVAAPGITSVAELKGKKVGVERGLVEHLLLLVALQKAGLKEDDITLVDTRTNETPQVLASGEVAAIAAWQPNSGQALRQVPGARPVFTSAQVPGLIYDVLAVDPVSLKAHPDEWKRVVSVWKRVVAFVNDPKTQDEALEIMARKVGLKPVAYKKLLAGTHLLTLDDNTKVYEKNDTLQSIYGSTENANLFNVKYGVYKTPQNVDSYIDPAIIKALAH</sequence>
<evidence type="ECO:0000256" key="3">
    <source>
        <dbReference type="ARBA" id="ARBA00022729"/>
    </source>
</evidence>
<evidence type="ECO:0000256" key="1">
    <source>
        <dbReference type="ARBA" id="ARBA00004418"/>
    </source>
</evidence>
<evidence type="ECO:0000259" key="5">
    <source>
        <dbReference type="Pfam" id="PF09084"/>
    </source>
</evidence>
<dbReference type="Gene3D" id="3.40.190.10">
    <property type="entry name" value="Periplasmic binding protein-like II"/>
    <property type="match status" value="2"/>
</dbReference>
<name>A0A5C1YPZ2_9PROT</name>
<dbReference type="PANTHER" id="PTHR30024">
    <property type="entry name" value="ALIPHATIC SULFONATES-BINDING PROTEIN-RELATED"/>
    <property type="match status" value="1"/>
</dbReference>
<feature type="chain" id="PRO_5023076422" evidence="4">
    <location>
        <begin position="26"/>
        <end position="327"/>
    </location>
</feature>
<protein>
    <submittedName>
        <fullName evidence="6">ABC transporter substrate-binding protein</fullName>
    </submittedName>
</protein>
<dbReference type="AlphaFoldDB" id="A0A5C1YPZ2"/>
<dbReference type="GO" id="GO:0042597">
    <property type="term" value="C:periplasmic space"/>
    <property type="evidence" value="ECO:0007669"/>
    <property type="project" value="UniProtKB-SubCell"/>
</dbReference>
<evidence type="ECO:0000256" key="4">
    <source>
        <dbReference type="SAM" id="SignalP"/>
    </source>
</evidence>
<dbReference type="CDD" id="cd13563">
    <property type="entry name" value="PBP2_SsuA_like_6"/>
    <property type="match status" value="1"/>
</dbReference>
<comment type="similarity">
    <text evidence="2">Belongs to the bacterial solute-binding protein SsuA/TauA family.</text>
</comment>
<feature type="signal peptide" evidence="4">
    <location>
        <begin position="1"/>
        <end position="25"/>
    </location>
</feature>
<keyword evidence="7" id="KW-1185">Reference proteome</keyword>
<dbReference type="Proteomes" id="UP000324536">
    <property type="component" value="Chromosome"/>
</dbReference>
<evidence type="ECO:0000313" key="7">
    <source>
        <dbReference type="Proteomes" id="UP000324536"/>
    </source>
</evidence>
<dbReference type="EMBL" id="CP043506">
    <property type="protein sequence ID" value="QEO17625.1"/>
    <property type="molecule type" value="Genomic_DNA"/>
</dbReference>
<dbReference type="OrthoDB" id="9815602at2"/>
<keyword evidence="3 4" id="KW-0732">Signal</keyword>
<dbReference type="KEGG" id="acek:FLP30_07725"/>
<dbReference type="SUPFAM" id="SSF53850">
    <property type="entry name" value="Periplasmic binding protein-like II"/>
    <property type="match status" value="1"/>
</dbReference>
<evidence type="ECO:0000256" key="2">
    <source>
        <dbReference type="ARBA" id="ARBA00010742"/>
    </source>
</evidence>
<comment type="subcellular location">
    <subcellularLocation>
        <location evidence="1">Periplasm</location>
    </subcellularLocation>
</comment>
<proteinExistence type="inferred from homology"/>
<dbReference type="RefSeq" id="WP_149279302.1">
    <property type="nucleotide sequence ID" value="NZ_CP043506.1"/>
</dbReference>
<dbReference type="PANTHER" id="PTHR30024:SF47">
    <property type="entry name" value="TAURINE-BINDING PERIPLASMIC PROTEIN"/>
    <property type="match status" value="1"/>
</dbReference>
<gene>
    <name evidence="6" type="ORF">FLP30_07725</name>
</gene>
<dbReference type="Pfam" id="PF09084">
    <property type="entry name" value="NMT1"/>
    <property type="match status" value="1"/>
</dbReference>
<evidence type="ECO:0000313" key="6">
    <source>
        <dbReference type="EMBL" id="QEO17625.1"/>
    </source>
</evidence>
<feature type="domain" description="SsuA/THI5-like" evidence="5">
    <location>
        <begin position="43"/>
        <end position="238"/>
    </location>
</feature>
<reference evidence="6 7" key="1">
    <citation type="submission" date="2019-09" db="EMBL/GenBank/DDBJ databases">
        <title>Genome sequencing of strain KACC 21233.</title>
        <authorList>
            <person name="Heo J."/>
            <person name="Kim S.-J."/>
            <person name="Kim J.-S."/>
            <person name="Hong S.-B."/>
            <person name="Kwon S.-W."/>
        </authorList>
    </citation>
    <scope>NUCLEOTIDE SEQUENCE [LARGE SCALE GENOMIC DNA]</scope>
    <source>
        <strain evidence="6 7">KACC 21233</strain>
    </source>
</reference>